<dbReference type="Pfam" id="PF22633">
    <property type="entry name" value="F5_F8_type_C_2"/>
    <property type="match status" value="1"/>
</dbReference>
<comment type="caution">
    <text evidence="9">The sequence shown here is derived from an EMBL/GenBank/DDBJ whole genome shotgun (WGS) entry which is preliminary data.</text>
</comment>
<feature type="domain" description="Fucolectin tachylectin-4 pentraxin-1" evidence="8">
    <location>
        <begin position="97"/>
        <end position="240"/>
    </location>
</feature>
<evidence type="ECO:0000256" key="6">
    <source>
        <dbReference type="ARBA" id="ARBA00022837"/>
    </source>
</evidence>
<dbReference type="SMART" id="SM00607">
    <property type="entry name" value="FTP"/>
    <property type="match status" value="1"/>
</dbReference>
<comment type="similarity">
    <text evidence="2">Belongs to the fucolectin family.</text>
</comment>
<dbReference type="InterPro" id="IPR051941">
    <property type="entry name" value="BG_Antigen-Binding_Lectin"/>
</dbReference>
<protein>
    <recommendedName>
        <fullName evidence="8">Fucolectin tachylectin-4 pentraxin-1 domain-containing protein</fullName>
    </recommendedName>
</protein>
<dbReference type="STRING" id="84645.A0A498LZZ9"/>
<sequence length="277" mass="29931">MEDSRCDRREPRLCCNGKESPICRGVRSVTPTDRGLMLRSKGAAALLHRCSVISTLADGATDTFSCGGMKGRYMIVHIPGDQKILSLSEIGVYGDLAGNVAVDGAATQSSMYMDWFAEKAIDSNRGLQRYPSCSSTLHETNPWWRLDLHDVYKFSKVVITNRNDCCAEQINGVEIRIGNSLENNGNDNPICAVIPAIPAGQSYSYSCGGMEGRYVNLIIPGDMKILTLCEVEVYGQGPSQHCHVGPVSGADLVYPTGTQLILSIVSIVAPHGLMMGP</sequence>
<dbReference type="SUPFAM" id="SSF49785">
    <property type="entry name" value="Galactose-binding domain-like"/>
    <property type="match status" value="2"/>
</dbReference>
<reference evidence="9 10" key="1">
    <citation type="submission" date="2018-03" db="EMBL/GenBank/DDBJ databases">
        <title>Draft genome sequence of Rohu Carp (Labeo rohita).</title>
        <authorList>
            <person name="Das P."/>
            <person name="Kushwaha B."/>
            <person name="Joshi C.G."/>
            <person name="Kumar D."/>
            <person name="Nagpure N.S."/>
            <person name="Sahoo L."/>
            <person name="Das S.P."/>
            <person name="Bit A."/>
            <person name="Patnaik S."/>
            <person name="Meher P.K."/>
            <person name="Jayasankar P."/>
            <person name="Koringa P.G."/>
            <person name="Patel N.V."/>
            <person name="Hinsu A.T."/>
            <person name="Kumar R."/>
            <person name="Pandey M."/>
            <person name="Agarwal S."/>
            <person name="Srivastava S."/>
            <person name="Singh M."/>
            <person name="Iquebal M.A."/>
            <person name="Jaiswal S."/>
            <person name="Angadi U.B."/>
            <person name="Kumar N."/>
            <person name="Raza M."/>
            <person name="Shah T.M."/>
            <person name="Rai A."/>
            <person name="Jena J.K."/>
        </authorList>
    </citation>
    <scope>NUCLEOTIDE SEQUENCE [LARGE SCALE GENOMIC DNA]</scope>
    <source>
        <strain evidence="9">DASCIFA01</strain>
        <tissue evidence="9">Testis</tissue>
    </source>
</reference>
<dbReference type="Gene3D" id="2.60.120.260">
    <property type="entry name" value="Galactose-binding domain-like"/>
    <property type="match status" value="2"/>
</dbReference>
<proteinExistence type="inferred from homology"/>
<organism evidence="9 10">
    <name type="scientific">Labeo rohita</name>
    <name type="common">Indian major carp</name>
    <name type="synonym">Cyprinus rohita</name>
    <dbReference type="NCBI Taxonomy" id="84645"/>
    <lineage>
        <taxon>Eukaryota</taxon>
        <taxon>Metazoa</taxon>
        <taxon>Chordata</taxon>
        <taxon>Craniata</taxon>
        <taxon>Vertebrata</taxon>
        <taxon>Euteleostomi</taxon>
        <taxon>Actinopterygii</taxon>
        <taxon>Neopterygii</taxon>
        <taxon>Teleostei</taxon>
        <taxon>Ostariophysi</taxon>
        <taxon>Cypriniformes</taxon>
        <taxon>Cyprinidae</taxon>
        <taxon>Labeoninae</taxon>
        <taxon>Labeonini</taxon>
        <taxon>Labeo</taxon>
    </lineage>
</organism>
<dbReference type="InterPro" id="IPR008979">
    <property type="entry name" value="Galactose-bd-like_sf"/>
</dbReference>
<evidence type="ECO:0000256" key="7">
    <source>
        <dbReference type="ARBA" id="ARBA00023157"/>
    </source>
</evidence>
<dbReference type="EMBL" id="QBIY01012918">
    <property type="protein sequence ID" value="RXN14159.1"/>
    <property type="molecule type" value="Genomic_DNA"/>
</dbReference>
<dbReference type="GO" id="GO:0001868">
    <property type="term" value="P:regulation of complement activation, lectin pathway"/>
    <property type="evidence" value="ECO:0007669"/>
    <property type="project" value="UniProtKB-ARBA"/>
</dbReference>
<evidence type="ECO:0000313" key="9">
    <source>
        <dbReference type="EMBL" id="RXN14159.1"/>
    </source>
</evidence>
<dbReference type="InterPro" id="IPR006585">
    <property type="entry name" value="FTP1"/>
</dbReference>
<dbReference type="PANTHER" id="PTHR45713:SF11">
    <property type="entry name" value="FUCOLECTIN TACHYLECTIN-4 PENTRAXIN-1 DOMAIN-CONTAINING PROTEIN"/>
    <property type="match status" value="1"/>
</dbReference>
<dbReference type="PANTHER" id="PTHR45713">
    <property type="entry name" value="FTP DOMAIN-CONTAINING PROTEIN"/>
    <property type="match status" value="1"/>
</dbReference>
<evidence type="ECO:0000259" key="8">
    <source>
        <dbReference type="SMART" id="SM00607"/>
    </source>
</evidence>
<evidence type="ECO:0000256" key="4">
    <source>
        <dbReference type="ARBA" id="ARBA00022723"/>
    </source>
</evidence>
<accession>A0A498LZZ9</accession>
<comment type="subunit">
    <text evidence="3">Homotrimer.</text>
</comment>
<keyword evidence="7" id="KW-1015">Disulfide bond</keyword>
<keyword evidence="4" id="KW-0479">Metal-binding</keyword>
<keyword evidence="10" id="KW-1185">Reference proteome</keyword>
<dbReference type="Proteomes" id="UP000290572">
    <property type="component" value="Unassembled WGS sequence"/>
</dbReference>
<keyword evidence="5" id="KW-0430">Lectin</keyword>
<keyword evidence="6" id="KW-0106">Calcium</keyword>
<dbReference type="GO" id="GO:0010185">
    <property type="term" value="P:regulation of cellular defense response"/>
    <property type="evidence" value="ECO:0007669"/>
    <property type="project" value="UniProtKB-ARBA"/>
</dbReference>
<evidence type="ECO:0000256" key="2">
    <source>
        <dbReference type="ARBA" id="ARBA00010147"/>
    </source>
</evidence>
<evidence type="ECO:0000313" key="10">
    <source>
        <dbReference type="Proteomes" id="UP000290572"/>
    </source>
</evidence>
<dbReference type="GO" id="GO:0042806">
    <property type="term" value="F:fucose binding"/>
    <property type="evidence" value="ECO:0007669"/>
    <property type="project" value="UniProtKB-ARBA"/>
</dbReference>
<evidence type="ECO:0000256" key="3">
    <source>
        <dbReference type="ARBA" id="ARBA00011233"/>
    </source>
</evidence>
<evidence type="ECO:0000256" key="5">
    <source>
        <dbReference type="ARBA" id="ARBA00022734"/>
    </source>
</evidence>
<name>A0A498LZZ9_LABRO</name>
<evidence type="ECO:0000256" key="1">
    <source>
        <dbReference type="ARBA" id="ARBA00002219"/>
    </source>
</evidence>
<gene>
    <name evidence="9" type="ORF">ROHU_009160</name>
</gene>
<dbReference type="GO" id="GO:0046872">
    <property type="term" value="F:metal ion binding"/>
    <property type="evidence" value="ECO:0007669"/>
    <property type="project" value="UniProtKB-KW"/>
</dbReference>
<dbReference type="AlphaFoldDB" id="A0A498LZZ9"/>
<comment type="function">
    <text evidence="1">Acts as a defensive agent. Recognizes blood group fucosylated oligosaccharides including A, B, H and Lewis B-type antigens. Does not recognize Lewis A antigen and has low affinity for monovalent haptens.</text>
</comment>